<evidence type="ECO:0000313" key="2">
    <source>
        <dbReference type="Proteomes" id="UP001324427"/>
    </source>
</evidence>
<evidence type="ECO:0008006" key="3">
    <source>
        <dbReference type="Google" id="ProtNLM"/>
    </source>
</evidence>
<sequence>MKIVLAGSTGFIGKEILDQCVAHNYIEQIFCLTRKPLDQSYFKGKRGHKVTEIIHDNYEEYPDSLLRRLRDEGVDGCIWALGGTGGRIDQYKSLEEAQRVGINYPIQAAEAFAKQLATALSPQLMPKKKFPFRFVFVSGWGAEQNQFRKLWIWNDSRHIKGAAEKGLFDVADNSDEVQGHKCFEVIALRPGQVIRGGDAAGTLLWEATVPSIAVDRLAMRAIKMALAGTGDEKKKILENKECLGEGWALINTLN</sequence>
<comment type="caution">
    <text evidence="1">The sequence shown here is derived from an EMBL/GenBank/DDBJ whole genome shotgun (WGS) entry which is preliminary data.</text>
</comment>
<gene>
    <name evidence="1" type="ORF">LTR36_009349</name>
</gene>
<dbReference type="PANTHER" id="PTHR14097:SF9">
    <property type="entry name" value="EPIMERASE, PUTATIVE (AFU_ORTHOLOGUE AFUA_8G07320)-RELATED"/>
    <property type="match status" value="1"/>
</dbReference>
<protein>
    <recommendedName>
        <fullName evidence="3">NAD(P)-binding domain-containing protein</fullName>
    </recommendedName>
</protein>
<dbReference type="Proteomes" id="UP001324427">
    <property type="component" value="Unassembled WGS sequence"/>
</dbReference>
<name>A0AAV9JT33_9PEZI</name>
<dbReference type="SUPFAM" id="SSF51735">
    <property type="entry name" value="NAD(P)-binding Rossmann-fold domains"/>
    <property type="match status" value="1"/>
</dbReference>
<proteinExistence type="predicted"/>
<reference evidence="1 2" key="1">
    <citation type="submission" date="2021-11" db="EMBL/GenBank/DDBJ databases">
        <title>Black yeast isolated from Biological Soil Crust.</title>
        <authorList>
            <person name="Kurbessoian T."/>
        </authorList>
    </citation>
    <scope>NUCLEOTIDE SEQUENCE [LARGE SCALE GENOMIC DNA]</scope>
    <source>
        <strain evidence="1 2">CCFEE 5522</strain>
    </source>
</reference>
<accession>A0AAV9JT33</accession>
<dbReference type="Gene3D" id="3.40.50.720">
    <property type="entry name" value="NAD(P)-binding Rossmann-like Domain"/>
    <property type="match status" value="1"/>
</dbReference>
<organism evidence="1 2">
    <name type="scientific">Oleoguttula mirabilis</name>
    <dbReference type="NCBI Taxonomy" id="1507867"/>
    <lineage>
        <taxon>Eukaryota</taxon>
        <taxon>Fungi</taxon>
        <taxon>Dikarya</taxon>
        <taxon>Ascomycota</taxon>
        <taxon>Pezizomycotina</taxon>
        <taxon>Dothideomycetes</taxon>
        <taxon>Dothideomycetidae</taxon>
        <taxon>Mycosphaerellales</taxon>
        <taxon>Teratosphaeriaceae</taxon>
        <taxon>Oleoguttula</taxon>
    </lineage>
</organism>
<dbReference type="InterPro" id="IPR036291">
    <property type="entry name" value="NAD(P)-bd_dom_sf"/>
</dbReference>
<evidence type="ECO:0000313" key="1">
    <source>
        <dbReference type="EMBL" id="KAK4548439.1"/>
    </source>
</evidence>
<dbReference type="EMBL" id="JAVFHQ010000007">
    <property type="protein sequence ID" value="KAK4548439.1"/>
    <property type="molecule type" value="Genomic_DNA"/>
</dbReference>
<dbReference type="AlphaFoldDB" id="A0AAV9JT33"/>
<keyword evidence="2" id="KW-1185">Reference proteome</keyword>
<dbReference type="PANTHER" id="PTHR14097">
    <property type="entry name" value="OXIDOREDUCTASE HTATIP2"/>
    <property type="match status" value="1"/>
</dbReference>